<keyword evidence="5 6" id="KW-0342">GTP-binding</keyword>
<feature type="binding site" evidence="6">
    <location>
        <begin position="221"/>
        <end position="226"/>
    </location>
    <ligand>
        <name>GTP</name>
        <dbReference type="ChEBI" id="CHEBI:37565"/>
    </ligand>
</feature>
<dbReference type="GO" id="GO:0002098">
    <property type="term" value="P:tRNA wobble uridine modification"/>
    <property type="evidence" value="ECO:0007669"/>
    <property type="project" value="TreeGrafter"/>
</dbReference>
<comment type="subcellular location">
    <subcellularLocation>
        <location evidence="6">Cytoplasm</location>
    </subcellularLocation>
</comment>
<keyword evidence="3 6" id="KW-0547">Nucleotide-binding</keyword>
<feature type="binding site" evidence="6">
    <location>
        <position position="225"/>
    </location>
    <ligand>
        <name>Mg(2+)</name>
        <dbReference type="ChEBI" id="CHEBI:18420"/>
    </ligand>
</feature>
<keyword evidence="4 6" id="KW-0630">Potassium</keyword>
<dbReference type="HAMAP" id="MF_00379">
    <property type="entry name" value="GTPase_MnmE"/>
    <property type="match status" value="1"/>
</dbReference>
<feature type="domain" description="TrmE-type G" evidence="8">
    <location>
        <begin position="211"/>
        <end position="363"/>
    </location>
</feature>
<dbReference type="Proteomes" id="UP000557842">
    <property type="component" value="Unassembled WGS sequence"/>
</dbReference>
<dbReference type="InterPro" id="IPR025867">
    <property type="entry name" value="MnmE_helical"/>
</dbReference>
<dbReference type="NCBIfam" id="TIGR00231">
    <property type="entry name" value="small_GTP"/>
    <property type="match status" value="1"/>
</dbReference>
<dbReference type="Gene3D" id="3.30.1360.120">
    <property type="entry name" value="Probable tRNA modification gtpase trme, domain 1"/>
    <property type="match status" value="1"/>
</dbReference>
<evidence type="ECO:0000256" key="3">
    <source>
        <dbReference type="ARBA" id="ARBA00022741"/>
    </source>
</evidence>
<dbReference type="InterPro" id="IPR006073">
    <property type="entry name" value="GTP-bd"/>
</dbReference>
<evidence type="ECO:0000313" key="9">
    <source>
        <dbReference type="EMBL" id="EAI5408054.1"/>
    </source>
</evidence>
<dbReference type="GO" id="GO:0005829">
    <property type="term" value="C:cytosol"/>
    <property type="evidence" value="ECO:0007669"/>
    <property type="project" value="TreeGrafter"/>
</dbReference>
<accession>A0A5L4H7T4</accession>
<comment type="caution">
    <text evidence="9">The sequence shown here is derived from an EMBL/GenBank/DDBJ whole genome shotgun (WGS) entry which is preliminary data.</text>
</comment>
<dbReference type="NCBIfam" id="TIGR00450">
    <property type="entry name" value="mnmE_trmE_thdF"/>
    <property type="match status" value="1"/>
</dbReference>
<reference evidence="9 12" key="1">
    <citation type="submission" date="2018-05" db="EMBL/GenBank/DDBJ databases">
        <authorList>
            <consortium name="PulseNet: The National Subtyping Network for Foodborne Disease Surveillance"/>
            <person name="Tarr C.L."/>
            <person name="Trees E."/>
            <person name="Katz L.S."/>
            <person name="Carleton-Romer H.A."/>
            <person name="Stroika S."/>
            <person name="Kucerova Z."/>
            <person name="Roache K.F."/>
            <person name="Sabol A.L."/>
            <person name="Besser J."/>
            <person name="Gerner-Smidt P."/>
        </authorList>
    </citation>
    <scope>NUCLEOTIDE SEQUENCE [LARGE SCALE GENOMIC DNA]</scope>
    <source>
        <strain evidence="10">2014D-0197</strain>
        <strain evidence="9 12">2016D-0221</strain>
        <strain evidence="11">D4313</strain>
    </source>
</reference>
<feature type="binding site" evidence="6">
    <location>
        <begin position="240"/>
        <end position="246"/>
    </location>
    <ligand>
        <name>GTP</name>
        <dbReference type="ChEBI" id="CHEBI:37565"/>
    </ligand>
</feature>
<name>A0A5L4H7T4_CAMFE</name>
<evidence type="ECO:0000313" key="11">
    <source>
        <dbReference type="EMBL" id="EAK0469046.1"/>
    </source>
</evidence>
<evidence type="ECO:0000313" key="12">
    <source>
        <dbReference type="Proteomes" id="UP000557842"/>
    </source>
</evidence>
<dbReference type="EMBL" id="AABQDW010000007">
    <property type="protein sequence ID" value="EAI5408054.1"/>
    <property type="molecule type" value="Genomic_DNA"/>
</dbReference>
<proteinExistence type="inferred from homology"/>
<dbReference type="EMBL" id="AACCXM010000005">
    <property type="protein sequence ID" value="EAK0469046.1"/>
    <property type="molecule type" value="Genomic_DNA"/>
</dbReference>
<dbReference type="Pfam" id="PF10396">
    <property type="entry name" value="TrmE_N"/>
    <property type="match status" value="1"/>
</dbReference>
<evidence type="ECO:0000256" key="1">
    <source>
        <dbReference type="ARBA" id="ARBA00011043"/>
    </source>
</evidence>
<organism evidence="9 12">
    <name type="scientific">Campylobacter fetus</name>
    <dbReference type="NCBI Taxonomy" id="196"/>
    <lineage>
        <taxon>Bacteria</taxon>
        <taxon>Pseudomonadati</taxon>
        <taxon>Campylobacterota</taxon>
        <taxon>Epsilonproteobacteria</taxon>
        <taxon>Campylobacterales</taxon>
        <taxon>Campylobacteraceae</taxon>
        <taxon>Campylobacter</taxon>
    </lineage>
</organism>
<dbReference type="InterPro" id="IPR005225">
    <property type="entry name" value="Small_GTP-bd"/>
</dbReference>
<dbReference type="InterPro" id="IPR004520">
    <property type="entry name" value="GTPase_MnmE"/>
</dbReference>
<keyword evidence="6" id="KW-0378">Hydrolase</keyword>
<comment type="caution">
    <text evidence="6">Lacks conserved residue(s) required for the propagation of feature annotation.</text>
</comment>
<dbReference type="InterPro" id="IPR027266">
    <property type="entry name" value="TrmE/GcvT-like"/>
</dbReference>
<gene>
    <name evidence="6 9" type="primary">mnmE</name>
    <name evidence="6" type="synonym">trmE</name>
    <name evidence="10" type="ORF">AAH17_05735</name>
    <name evidence="11" type="ORF">AAH24_06715</name>
    <name evidence="9" type="ORF">BVH53_04995</name>
</gene>
<keyword evidence="6" id="KW-0963">Cytoplasm</keyword>
<comment type="cofactor">
    <cofactor evidence="6">
        <name>K(+)</name>
        <dbReference type="ChEBI" id="CHEBI:29103"/>
    </cofactor>
    <text evidence="6">Binds 1 potassium ion per subunit.</text>
</comment>
<comment type="function">
    <text evidence="6">Exhibits a very high intrinsic GTPase hydrolysis rate. Involved in the addition of a carboxymethylaminomethyl (cmnm) group at the wobble position (U34) of certain tRNAs, forming tRNA-cmnm(5)s(2)U34.</text>
</comment>
<feature type="binding site" evidence="6">
    <location>
        <position position="115"/>
    </location>
    <ligand>
        <name>(6S)-5-formyl-5,6,7,8-tetrahydrofolate</name>
        <dbReference type="ChEBI" id="CHEBI:57457"/>
    </ligand>
</feature>
<dbReference type="RefSeq" id="WP_038453051.1">
    <property type="nucleotide sequence ID" value="NZ_AABUZP020000044.1"/>
</dbReference>
<evidence type="ECO:0000256" key="6">
    <source>
        <dbReference type="HAMAP-Rule" id="MF_00379"/>
    </source>
</evidence>
<dbReference type="PANTHER" id="PTHR42714:SF2">
    <property type="entry name" value="TRNA MODIFICATION GTPASE GTPBP3, MITOCHONDRIAL"/>
    <property type="match status" value="1"/>
</dbReference>
<feature type="binding site" evidence="6">
    <location>
        <position position="246"/>
    </location>
    <ligand>
        <name>Mg(2+)</name>
        <dbReference type="ChEBI" id="CHEBI:18420"/>
    </ligand>
</feature>
<dbReference type="CDD" id="cd14858">
    <property type="entry name" value="TrmE_N"/>
    <property type="match status" value="1"/>
</dbReference>
<feature type="binding site" evidence="6">
    <location>
        <position position="76"/>
    </location>
    <ligand>
        <name>(6S)-5-formyl-5,6,7,8-tetrahydrofolate</name>
        <dbReference type="ChEBI" id="CHEBI:57457"/>
    </ligand>
</feature>
<dbReference type="EMBL" id="AACCXK010000008">
    <property type="protein sequence ID" value="EAK0453158.1"/>
    <property type="molecule type" value="Genomic_DNA"/>
</dbReference>
<dbReference type="InterPro" id="IPR027417">
    <property type="entry name" value="P-loop_NTPase"/>
</dbReference>
<feature type="binding site" evidence="6">
    <location>
        <begin position="265"/>
        <end position="268"/>
    </location>
    <ligand>
        <name>GTP</name>
        <dbReference type="ChEBI" id="CHEBI:37565"/>
    </ligand>
</feature>
<feature type="binding site" evidence="6">
    <location>
        <position position="438"/>
    </location>
    <ligand>
        <name>(6S)-5-formyl-5,6,7,8-tetrahydrofolate</name>
        <dbReference type="ChEBI" id="CHEBI:57457"/>
    </ligand>
</feature>
<comment type="subunit">
    <text evidence="6">Homodimer. Heterotetramer of two MnmE and two MnmG subunits.</text>
</comment>
<feature type="binding site" evidence="6">
    <location>
        <position position="19"/>
    </location>
    <ligand>
        <name>(6S)-5-formyl-5,6,7,8-tetrahydrofolate</name>
        <dbReference type="ChEBI" id="CHEBI:57457"/>
    </ligand>
</feature>
<keyword evidence="6" id="KW-0479">Metal-binding</keyword>
<dbReference type="CDD" id="cd04164">
    <property type="entry name" value="trmE"/>
    <property type="match status" value="1"/>
</dbReference>
<evidence type="ECO:0000256" key="2">
    <source>
        <dbReference type="ARBA" id="ARBA00022694"/>
    </source>
</evidence>
<evidence type="ECO:0000259" key="8">
    <source>
        <dbReference type="PROSITE" id="PS51709"/>
    </source>
</evidence>
<dbReference type="InterPro" id="IPR018948">
    <property type="entry name" value="GTP-bd_TrmE_N"/>
</dbReference>
<dbReference type="GO" id="GO:0005525">
    <property type="term" value="F:GTP binding"/>
    <property type="evidence" value="ECO:0007669"/>
    <property type="project" value="UniProtKB-UniRule"/>
</dbReference>
<dbReference type="PROSITE" id="PS51709">
    <property type="entry name" value="G_TRME"/>
    <property type="match status" value="1"/>
</dbReference>
<sequence length="438" mass="48577">MNIVALASAYGVGSISIVRLSGDGAYDLAINLCKKPLIPRYAHLRKLYCENMVFLDEAIVIYYKAPFSFTGEDVVEFQTHGGVVVANLIIDELLRLGARVANPGEFSKRAFLNGKMDLVKAESIQSLINARSEGAAKILARTMNGELSVFVNSLRDELIKILAYTETCIDYADDDLPSDILHSSKDLLLNSYKKLEHIINISNSKKGLIDGYKVAIIGRPNVGKSSILNSLLHYERAITSETAGTTRDTIEEQIKFGSHLVRIIDTAGIRDEFDSSIEAAGIEYSKRAAREADIIFCVFDSSQKASLEDRQILEFISNLNKKTIYVLNKSDLEFKFDISLNAVLVSAKLDSTPLSKELESYLNSQDTNDIMLSSNRQIEASRLASEAIKNALELLNESELELFAYELNIALKHIGSITKPMENSELLDKMFSSFCLGK</sequence>
<dbReference type="SUPFAM" id="SSF52540">
    <property type="entry name" value="P-loop containing nucleoside triphosphate hydrolases"/>
    <property type="match status" value="1"/>
</dbReference>
<dbReference type="AlphaFoldDB" id="A0A5L4H7T4"/>
<dbReference type="InterPro" id="IPR027368">
    <property type="entry name" value="MnmE_dom2"/>
</dbReference>
<dbReference type="InterPro" id="IPR031168">
    <property type="entry name" value="G_TrmE"/>
</dbReference>
<evidence type="ECO:0000313" key="10">
    <source>
        <dbReference type="EMBL" id="EAK0453158.1"/>
    </source>
</evidence>
<evidence type="ECO:0000256" key="4">
    <source>
        <dbReference type="ARBA" id="ARBA00022958"/>
    </source>
</evidence>
<dbReference type="GO" id="GO:0003924">
    <property type="term" value="F:GTPase activity"/>
    <property type="evidence" value="ECO:0007669"/>
    <property type="project" value="UniProtKB-UniRule"/>
</dbReference>
<dbReference type="Pfam" id="PF12631">
    <property type="entry name" value="MnmE_helical"/>
    <property type="match status" value="1"/>
</dbReference>
<keyword evidence="2 6" id="KW-0819">tRNA processing</keyword>
<protein>
    <recommendedName>
        <fullName evidence="6">tRNA modification GTPase MnmE</fullName>
        <ecNumber evidence="6">3.6.-.-</ecNumber>
    </recommendedName>
</protein>
<dbReference type="Pfam" id="PF01926">
    <property type="entry name" value="MMR_HSR1"/>
    <property type="match status" value="1"/>
</dbReference>
<dbReference type="GO" id="GO:0046872">
    <property type="term" value="F:metal ion binding"/>
    <property type="evidence" value="ECO:0007669"/>
    <property type="project" value="UniProtKB-KW"/>
</dbReference>
<dbReference type="PANTHER" id="PTHR42714">
    <property type="entry name" value="TRNA MODIFICATION GTPASE GTPBP3"/>
    <property type="match status" value="1"/>
</dbReference>
<keyword evidence="6" id="KW-0460">Magnesium</keyword>
<dbReference type="Gene3D" id="1.20.120.430">
    <property type="entry name" value="tRNA modification GTPase MnmE domain 2"/>
    <property type="match status" value="1"/>
</dbReference>
<dbReference type="EC" id="3.6.-.-" evidence="6"/>
<dbReference type="GO" id="GO:0030488">
    <property type="term" value="P:tRNA methylation"/>
    <property type="evidence" value="ECO:0007669"/>
    <property type="project" value="TreeGrafter"/>
</dbReference>
<evidence type="ECO:0000256" key="7">
    <source>
        <dbReference type="RuleBase" id="RU003313"/>
    </source>
</evidence>
<evidence type="ECO:0000256" key="5">
    <source>
        <dbReference type="ARBA" id="ARBA00023134"/>
    </source>
</evidence>
<dbReference type="Gene3D" id="3.40.50.300">
    <property type="entry name" value="P-loop containing nucleotide triphosphate hydrolases"/>
    <property type="match status" value="1"/>
</dbReference>
<comment type="similarity">
    <text evidence="1 6 7">Belongs to the TRAFAC class TrmE-Era-EngA-EngB-Septin-like GTPase superfamily. TrmE GTPase family.</text>
</comment>